<dbReference type="PROSITE" id="PS00211">
    <property type="entry name" value="ABC_TRANSPORTER_1"/>
    <property type="match status" value="2"/>
</dbReference>
<keyword evidence="7 14" id="KW-0067">ATP-binding</keyword>
<dbReference type="GO" id="GO:0005524">
    <property type="term" value="F:ATP binding"/>
    <property type="evidence" value="ECO:0007669"/>
    <property type="project" value="UniProtKB-KW"/>
</dbReference>
<dbReference type="PROSITE" id="PS50893">
    <property type="entry name" value="ABC_TRANSPORTER_2"/>
    <property type="match status" value="2"/>
</dbReference>
<dbReference type="GO" id="GO:0015833">
    <property type="term" value="P:peptide transport"/>
    <property type="evidence" value="ECO:0007669"/>
    <property type="project" value="UniProtKB-KW"/>
</dbReference>
<evidence type="ECO:0000256" key="2">
    <source>
        <dbReference type="ARBA" id="ARBA00005417"/>
    </source>
</evidence>
<dbReference type="NCBIfam" id="NF008453">
    <property type="entry name" value="PRK11308.1"/>
    <property type="match status" value="2"/>
</dbReference>
<evidence type="ECO:0000256" key="7">
    <source>
        <dbReference type="ARBA" id="ARBA00022840"/>
    </source>
</evidence>
<keyword evidence="6" id="KW-0547">Nucleotide-binding</keyword>
<dbReference type="InterPro" id="IPR050388">
    <property type="entry name" value="ABC_Ni/Peptide_Import"/>
</dbReference>
<keyword evidence="15" id="KW-1185">Reference proteome</keyword>
<protein>
    <submittedName>
        <fullName evidence="14">ABC transporter ATP-binding protein</fullName>
    </submittedName>
</protein>
<evidence type="ECO:0000256" key="9">
    <source>
        <dbReference type="ARBA" id="ARBA00022927"/>
    </source>
</evidence>
<feature type="domain" description="ABC transporter" evidence="13">
    <location>
        <begin position="6"/>
        <end position="256"/>
    </location>
</feature>
<dbReference type="InterPro" id="IPR013563">
    <property type="entry name" value="Oligopep_ABC_C"/>
</dbReference>
<evidence type="ECO:0000256" key="3">
    <source>
        <dbReference type="ARBA" id="ARBA00022448"/>
    </source>
</evidence>
<keyword evidence="8" id="KW-0571">Peptide transport</keyword>
<dbReference type="InterPro" id="IPR003593">
    <property type="entry name" value="AAA+_ATPase"/>
</dbReference>
<keyword evidence="9" id="KW-0653">Protein transport</keyword>
<keyword evidence="5" id="KW-0997">Cell inner membrane</keyword>
<evidence type="ECO:0000256" key="8">
    <source>
        <dbReference type="ARBA" id="ARBA00022856"/>
    </source>
</evidence>
<comment type="similarity">
    <text evidence="2">Belongs to the ABC transporter superfamily.</text>
</comment>
<dbReference type="PANTHER" id="PTHR43297:SF2">
    <property type="entry name" value="DIPEPTIDE TRANSPORT ATP-BINDING PROTEIN DPPD"/>
    <property type="match status" value="1"/>
</dbReference>
<dbReference type="GO" id="GO:0015031">
    <property type="term" value="P:protein transport"/>
    <property type="evidence" value="ECO:0007669"/>
    <property type="project" value="UniProtKB-KW"/>
</dbReference>
<comment type="caution">
    <text evidence="14">The sequence shown here is derived from an EMBL/GenBank/DDBJ whole genome shotgun (WGS) entry which is preliminary data.</text>
</comment>
<evidence type="ECO:0000256" key="5">
    <source>
        <dbReference type="ARBA" id="ARBA00022519"/>
    </source>
</evidence>
<dbReference type="SUPFAM" id="SSF52540">
    <property type="entry name" value="P-loop containing nucleoside triphosphate hydrolases"/>
    <property type="match status" value="2"/>
</dbReference>
<dbReference type="FunFam" id="3.40.50.300:FF:000016">
    <property type="entry name" value="Oligopeptide ABC transporter ATP-binding component"/>
    <property type="match status" value="1"/>
</dbReference>
<dbReference type="CDD" id="cd03257">
    <property type="entry name" value="ABC_NikE_OppD_transporters"/>
    <property type="match status" value="2"/>
</dbReference>
<feature type="domain" description="ABC transporter" evidence="13">
    <location>
        <begin position="276"/>
        <end position="524"/>
    </location>
</feature>
<dbReference type="GO" id="GO:0055085">
    <property type="term" value="P:transmembrane transport"/>
    <property type="evidence" value="ECO:0007669"/>
    <property type="project" value="UniProtKB-ARBA"/>
</dbReference>
<dbReference type="InterPro" id="IPR017871">
    <property type="entry name" value="ABC_transporter-like_CS"/>
</dbReference>
<keyword evidence="10" id="KW-1278">Translocase</keyword>
<evidence type="ECO:0000259" key="13">
    <source>
        <dbReference type="PROSITE" id="PS50893"/>
    </source>
</evidence>
<reference evidence="14 15" key="1">
    <citation type="submission" date="2020-05" db="EMBL/GenBank/DDBJ databases">
        <title>Draft Genome Sequence of Ochrobactrum soli Isolated from Stable Fly Gut.</title>
        <authorList>
            <person name="Pileggi M.T."/>
            <person name="Vazhakkala L.J."/>
            <person name="Wong C.N."/>
        </authorList>
    </citation>
    <scope>NUCLEOTIDE SEQUENCE [LARGE SCALE GENOMIC DNA]</scope>
    <source>
        <strain evidence="14 15">MTP-C0764</strain>
    </source>
</reference>
<evidence type="ECO:0000256" key="6">
    <source>
        <dbReference type="ARBA" id="ARBA00022741"/>
    </source>
</evidence>
<keyword evidence="4" id="KW-1003">Cell membrane</keyword>
<evidence type="ECO:0000256" key="10">
    <source>
        <dbReference type="ARBA" id="ARBA00022967"/>
    </source>
</evidence>
<dbReference type="Pfam" id="PF00005">
    <property type="entry name" value="ABC_tran"/>
    <property type="match status" value="2"/>
</dbReference>
<dbReference type="InterPro" id="IPR027417">
    <property type="entry name" value="P-loop_NTPase"/>
</dbReference>
<evidence type="ECO:0000256" key="12">
    <source>
        <dbReference type="ARBA" id="ARBA00025070"/>
    </source>
</evidence>
<gene>
    <name evidence="14" type="ORF">HKX02_22410</name>
</gene>
<evidence type="ECO:0000256" key="1">
    <source>
        <dbReference type="ARBA" id="ARBA00004417"/>
    </source>
</evidence>
<keyword evidence="3" id="KW-0813">Transport</keyword>
<organism evidence="14 15">
    <name type="scientific">Ochrobactrum soli</name>
    <dbReference type="NCBI Taxonomy" id="2448455"/>
    <lineage>
        <taxon>Bacteria</taxon>
        <taxon>Pseudomonadati</taxon>
        <taxon>Pseudomonadota</taxon>
        <taxon>Alphaproteobacteria</taxon>
        <taxon>Hyphomicrobiales</taxon>
        <taxon>Brucellaceae</taxon>
        <taxon>Brucella/Ochrobactrum group</taxon>
        <taxon>Ochrobactrum</taxon>
    </lineage>
</organism>
<evidence type="ECO:0000313" key="15">
    <source>
        <dbReference type="Proteomes" id="UP000574931"/>
    </source>
</evidence>
<dbReference type="Proteomes" id="UP000574931">
    <property type="component" value="Unassembled WGS sequence"/>
</dbReference>
<keyword evidence="11" id="KW-0472">Membrane</keyword>
<dbReference type="SMART" id="SM00382">
    <property type="entry name" value="AAA"/>
    <property type="match status" value="2"/>
</dbReference>
<comment type="subcellular location">
    <subcellularLocation>
        <location evidence="1">Cell inner membrane</location>
        <topology evidence="1">Peripheral membrane protein</topology>
    </subcellularLocation>
</comment>
<sequence>MSEPLLSIQNLVLGLPTGADRSHAVDGVSFNLNKNEIVCLVGESGSGKSMTAHAILGLLPTKVKALQGEIRFEGRNLLDLGPKEMRTLRGNRIAMVFQEPLTALNPLQRVGAQVVEAVCVHTSMPSNKARTRVVELFGQVGLPDPQQLLSAYPFQLSGGQRQRVMIAMALANDPKLLIADEPTTALDVTTQRQILDLIVDLQKKRDMGVLFITHDIGVVADIASRVVVLRHGKVVEQGPAATILNAPNDSYTRDLLDAVPGRGSVRSVEGKSQPLLQVNDLQKVFVTKHDMFAPPRRVVAADNLNLVLNKGDTLAVVGESGSGKSTLARMVLRLIEPDDGSIIFDGAPVQRMRGEDLRQFRRKVQIVFQDPYASLDPRLKVGESIIRGPMAFGAPRSKALSVATQWLEKVGLGAHALDRYPHEFSGGQRQRICIARALALDPVCLIADEAVSALDVSVQAQVLKLLSELKAEMGLTMLFITHDLRVAREIADRIVVMQKGSVVEEAKALDLFERPRADYTRRLLDAVPGRDFFDRRSVGEAAL</sequence>
<dbReference type="Gene3D" id="3.40.50.300">
    <property type="entry name" value="P-loop containing nucleotide triphosphate hydrolases"/>
    <property type="match status" value="2"/>
</dbReference>
<dbReference type="Pfam" id="PF08352">
    <property type="entry name" value="oligo_HPY"/>
    <property type="match status" value="2"/>
</dbReference>
<evidence type="ECO:0000256" key="11">
    <source>
        <dbReference type="ARBA" id="ARBA00023136"/>
    </source>
</evidence>
<accession>A0A849KSS4</accession>
<evidence type="ECO:0000313" key="14">
    <source>
        <dbReference type="EMBL" id="NNU62990.1"/>
    </source>
</evidence>
<dbReference type="PANTHER" id="PTHR43297">
    <property type="entry name" value="OLIGOPEPTIDE TRANSPORT ATP-BINDING PROTEIN APPD"/>
    <property type="match status" value="1"/>
</dbReference>
<comment type="function">
    <text evidence="12">Probably part of an ABC transporter complex that could be involved in peptide import. Probably responsible for energy coupling to the transport system.</text>
</comment>
<name>A0A849KSS4_9HYPH</name>
<dbReference type="GO" id="GO:0005886">
    <property type="term" value="C:plasma membrane"/>
    <property type="evidence" value="ECO:0007669"/>
    <property type="project" value="UniProtKB-SubCell"/>
</dbReference>
<proteinExistence type="inferred from homology"/>
<dbReference type="InterPro" id="IPR003439">
    <property type="entry name" value="ABC_transporter-like_ATP-bd"/>
</dbReference>
<dbReference type="EMBL" id="JABFCY010000018">
    <property type="protein sequence ID" value="NNU62990.1"/>
    <property type="molecule type" value="Genomic_DNA"/>
</dbReference>
<dbReference type="GO" id="GO:0016887">
    <property type="term" value="F:ATP hydrolysis activity"/>
    <property type="evidence" value="ECO:0007669"/>
    <property type="project" value="InterPro"/>
</dbReference>
<dbReference type="NCBIfam" id="NF007739">
    <property type="entry name" value="PRK10419.1"/>
    <property type="match status" value="2"/>
</dbReference>
<dbReference type="RefSeq" id="WP_171319398.1">
    <property type="nucleotide sequence ID" value="NZ_JABFCY010000018.1"/>
</dbReference>
<evidence type="ECO:0000256" key="4">
    <source>
        <dbReference type="ARBA" id="ARBA00022475"/>
    </source>
</evidence>
<dbReference type="AlphaFoldDB" id="A0A849KSS4"/>